<dbReference type="PANTHER" id="PTHR35530">
    <property type="entry name" value="TAUTOMERASE-RELATED"/>
    <property type="match status" value="1"/>
</dbReference>
<dbReference type="InterPro" id="IPR014347">
    <property type="entry name" value="Tautomerase/MIF_sf"/>
</dbReference>
<feature type="active site" description="Proton acceptor; via imino nitrogen" evidence="3">
    <location>
        <position position="2"/>
    </location>
</feature>
<sequence>MPMITVDMFPGRTDEQKRALVRELTDAIARTCDVKPEGVWVVIRETESTNWAIGGQLVSDR</sequence>
<dbReference type="NCBIfam" id="NF002571">
    <property type="entry name" value="PRK02220.1"/>
    <property type="match status" value="1"/>
</dbReference>
<gene>
    <name evidence="6" type="ORF">CLV43_103250</name>
</gene>
<protein>
    <recommendedName>
        <fullName evidence="4">Tautomerase</fullName>
        <ecNumber evidence="4">5.3.2.-</ecNumber>
    </recommendedName>
</protein>
<organism evidence="6 7">
    <name type="scientific">Umezawaea tangerina</name>
    <dbReference type="NCBI Taxonomy" id="84725"/>
    <lineage>
        <taxon>Bacteria</taxon>
        <taxon>Bacillati</taxon>
        <taxon>Actinomycetota</taxon>
        <taxon>Actinomycetes</taxon>
        <taxon>Pseudonocardiales</taxon>
        <taxon>Pseudonocardiaceae</taxon>
        <taxon>Umezawaea</taxon>
    </lineage>
</organism>
<keyword evidence="7" id="KW-1185">Reference proteome</keyword>
<evidence type="ECO:0000256" key="3">
    <source>
        <dbReference type="PIRSR" id="PIRSR618191-1"/>
    </source>
</evidence>
<dbReference type="PANTHER" id="PTHR35530:SF1">
    <property type="entry name" value="2-HYDROXYMUCONATE TAUTOMERASE"/>
    <property type="match status" value="1"/>
</dbReference>
<dbReference type="EC" id="5.3.2.-" evidence="4"/>
<dbReference type="AlphaFoldDB" id="A0A2T0TCW2"/>
<comment type="caution">
    <text evidence="6">The sequence shown here is derived from an EMBL/GenBank/DDBJ whole genome shotgun (WGS) entry which is preliminary data.</text>
</comment>
<evidence type="ECO:0000313" key="7">
    <source>
        <dbReference type="Proteomes" id="UP000239494"/>
    </source>
</evidence>
<dbReference type="Pfam" id="PF01361">
    <property type="entry name" value="Tautomerase"/>
    <property type="match status" value="1"/>
</dbReference>
<dbReference type="Gene3D" id="3.30.429.10">
    <property type="entry name" value="Macrophage Migration Inhibitory Factor"/>
    <property type="match status" value="1"/>
</dbReference>
<proteinExistence type="inferred from homology"/>
<name>A0A2T0TCW2_9PSEU</name>
<dbReference type="GO" id="GO:0016853">
    <property type="term" value="F:isomerase activity"/>
    <property type="evidence" value="ECO:0007669"/>
    <property type="project" value="UniProtKB-UniRule"/>
</dbReference>
<dbReference type="InterPro" id="IPR018191">
    <property type="entry name" value="4-OT"/>
</dbReference>
<evidence type="ECO:0000313" key="6">
    <source>
        <dbReference type="EMBL" id="PRY43506.1"/>
    </source>
</evidence>
<comment type="similarity">
    <text evidence="1 4">Belongs to the 4-oxalocrotonate tautomerase family.</text>
</comment>
<dbReference type="OrthoDB" id="4965437at2"/>
<evidence type="ECO:0000256" key="2">
    <source>
        <dbReference type="ARBA" id="ARBA00023235"/>
    </source>
</evidence>
<evidence type="ECO:0000259" key="5">
    <source>
        <dbReference type="Pfam" id="PF01361"/>
    </source>
</evidence>
<dbReference type="Proteomes" id="UP000239494">
    <property type="component" value="Unassembled WGS sequence"/>
</dbReference>
<keyword evidence="2 4" id="KW-0413">Isomerase</keyword>
<dbReference type="SUPFAM" id="SSF55331">
    <property type="entry name" value="Tautomerase/MIF"/>
    <property type="match status" value="1"/>
</dbReference>
<evidence type="ECO:0000256" key="1">
    <source>
        <dbReference type="ARBA" id="ARBA00006723"/>
    </source>
</evidence>
<feature type="domain" description="4-oxalocrotonate tautomerase-like" evidence="5">
    <location>
        <begin position="2"/>
        <end position="61"/>
    </location>
</feature>
<dbReference type="NCBIfam" id="TIGR00013">
    <property type="entry name" value="taut"/>
    <property type="match status" value="1"/>
</dbReference>
<accession>A0A2T0TCW2</accession>
<reference evidence="6 7" key="1">
    <citation type="submission" date="2018-03" db="EMBL/GenBank/DDBJ databases">
        <title>Genomic Encyclopedia of Archaeal and Bacterial Type Strains, Phase II (KMG-II): from individual species to whole genera.</title>
        <authorList>
            <person name="Goeker M."/>
        </authorList>
    </citation>
    <scope>NUCLEOTIDE SEQUENCE [LARGE SCALE GENOMIC DNA]</scope>
    <source>
        <strain evidence="6 7">DSM 44720</strain>
    </source>
</reference>
<evidence type="ECO:0000256" key="4">
    <source>
        <dbReference type="RuleBase" id="RU362032"/>
    </source>
</evidence>
<dbReference type="InterPro" id="IPR004370">
    <property type="entry name" value="4-OT-like_dom"/>
</dbReference>
<dbReference type="EMBL" id="PVTF01000003">
    <property type="protein sequence ID" value="PRY43506.1"/>
    <property type="molecule type" value="Genomic_DNA"/>
</dbReference>